<comment type="caution">
    <text evidence="6">The sequence shown here is derived from an EMBL/GenBank/DDBJ whole genome shotgun (WGS) entry which is preliminary data.</text>
</comment>
<comment type="similarity">
    <text evidence="2">Belongs to the KHG/KDPG aldolase family.</text>
</comment>
<evidence type="ECO:0000313" key="7">
    <source>
        <dbReference type="Proteomes" id="UP001597216"/>
    </source>
</evidence>
<evidence type="ECO:0000256" key="5">
    <source>
        <dbReference type="ARBA" id="ARBA00023277"/>
    </source>
</evidence>
<dbReference type="PANTHER" id="PTHR30246:SF1">
    <property type="entry name" value="2-DEHYDRO-3-DEOXY-6-PHOSPHOGALACTONATE ALDOLASE-RELATED"/>
    <property type="match status" value="1"/>
</dbReference>
<evidence type="ECO:0000313" key="6">
    <source>
        <dbReference type="EMBL" id="MFD1192062.1"/>
    </source>
</evidence>
<dbReference type="SUPFAM" id="SSF51569">
    <property type="entry name" value="Aldolase"/>
    <property type="match status" value="1"/>
</dbReference>
<keyword evidence="4 6" id="KW-0456">Lyase</keyword>
<dbReference type="RefSeq" id="WP_374342843.1">
    <property type="nucleotide sequence ID" value="NZ_JBHTLQ010000042.1"/>
</dbReference>
<dbReference type="InterPro" id="IPR031338">
    <property type="entry name" value="KDPG/KHG_AS_2"/>
</dbReference>
<dbReference type="EC" id="4.1.2.21" evidence="6"/>
<evidence type="ECO:0000256" key="2">
    <source>
        <dbReference type="ARBA" id="ARBA00006906"/>
    </source>
</evidence>
<sequence>MNLAQALSACPLVAILRGIQPDEAVAHAEALFEAGVRAIEVPLNSPDPLASIARLAAAFSDRALIGAGTVLAPGQVDAVAQAGGKLIVSPDTDATVIGRTVELGLCSAPGFATATEAFAAIAAGARHLKLFPASTYGPGHLKQLRAVLPDDVAVLAVGGVGPDNMLDWWRCGAEGFGLGSELYKAGQDLALTAEKAARAVAAARNLHDET</sequence>
<dbReference type="EMBL" id="JBHTLQ010000042">
    <property type="protein sequence ID" value="MFD1192062.1"/>
    <property type="molecule type" value="Genomic_DNA"/>
</dbReference>
<name>A0ABW3T5R4_9CAUL</name>
<dbReference type="InterPro" id="IPR013785">
    <property type="entry name" value="Aldolase_TIM"/>
</dbReference>
<gene>
    <name evidence="6" type="ORF">ACFQ27_15850</name>
</gene>
<dbReference type="CDD" id="cd00452">
    <property type="entry name" value="KDPG_aldolase"/>
    <property type="match status" value="1"/>
</dbReference>
<evidence type="ECO:0000256" key="4">
    <source>
        <dbReference type="ARBA" id="ARBA00023239"/>
    </source>
</evidence>
<accession>A0ABW3T5R4</accession>
<comment type="subunit">
    <text evidence="3">Homotrimer.</text>
</comment>
<dbReference type="GO" id="GO:0008674">
    <property type="term" value="F:2-dehydro-3-deoxy-6-phosphogalactonate aldolase activity"/>
    <property type="evidence" value="ECO:0007669"/>
    <property type="project" value="UniProtKB-EC"/>
</dbReference>
<keyword evidence="7" id="KW-1185">Reference proteome</keyword>
<organism evidence="6 7">
    <name type="scientific">Phenylobacterium conjunctum</name>
    <dbReference type="NCBI Taxonomy" id="1298959"/>
    <lineage>
        <taxon>Bacteria</taxon>
        <taxon>Pseudomonadati</taxon>
        <taxon>Pseudomonadota</taxon>
        <taxon>Alphaproteobacteria</taxon>
        <taxon>Caulobacterales</taxon>
        <taxon>Caulobacteraceae</taxon>
        <taxon>Phenylobacterium</taxon>
    </lineage>
</organism>
<proteinExistence type="inferred from homology"/>
<evidence type="ECO:0000256" key="1">
    <source>
        <dbReference type="ARBA" id="ARBA00004761"/>
    </source>
</evidence>
<dbReference type="Proteomes" id="UP001597216">
    <property type="component" value="Unassembled WGS sequence"/>
</dbReference>
<reference evidence="7" key="1">
    <citation type="journal article" date="2019" name="Int. J. Syst. Evol. Microbiol.">
        <title>The Global Catalogue of Microorganisms (GCM) 10K type strain sequencing project: providing services to taxonomists for standard genome sequencing and annotation.</title>
        <authorList>
            <consortium name="The Broad Institute Genomics Platform"/>
            <consortium name="The Broad Institute Genome Sequencing Center for Infectious Disease"/>
            <person name="Wu L."/>
            <person name="Ma J."/>
        </authorList>
    </citation>
    <scope>NUCLEOTIDE SEQUENCE [LARGE SCALE GENOMIC DNA]</scope>
    <source>
        <strain evidence="7">CCUG 55074</strain>
    </source>
</reference>
<comment type="pathway">
    <text evidence="1">Carbohydrate acid metabolism.</text>
</comment>
<dbReference type="Gene3D" id="3.20.20.70">
    <property type="entry name" value="Aldolase class I"/>
    <property type="match status" value="1"/>
</dbReference>
<dbReference type="PANTHER" id="PTHR30246">
    <property type="entry name" value="2-KETO-3-DEOXY-6-PHOSPHOGLUCONATE ALDOLASE"/>
    <property type="match status" value="1"/>
</dbReference>
<dbReference type="InterPro" id="IPR000887">
    <property type="entry name" value="Aldlse_KDPG_KHG"/>
</dbReference>
<dbReference type="PROSITE" id="PS00160">
    <property type="entry name" value="ALDOLASE_KDPG_KHG_2"/>
    <property type="match status" value="1"/>
</dbReference>
<keyword evidence="5" id="KW-0119">Carbohydrate metabolism</keyword>
<dbReference type="NCBIfam" id="NF006600">
    <property type="entry name" value="PRK09140.1"/>
    <property type="match status" value="1"/>
</dbReference>
<protein>
    <submittedName>
        <fullName evidence="6">2-dehydro-3-deoxy-6-phosphogalactonate aldolase</fullName>
        <ecNumber evidence="6">4.1.2.21</ecNumber>
    </submittedName>
</protein>
<evidence type="ECO:0000256" key="3">
    <source>
        <dbReference type="ARBA" id="ARBA00011233"/>
    </source>
</evidence>
<dbReference type="Pfam" id="PF01081">
    <property type="entry name" value="Aldolase"/>
    <property type="match status" value="1"/>
</dbReference>